<evidence type="ECO:0000256" key="1">
    <source>
        <dbReference type="SAM" id="MobiDB-lite"/>
    </source>
</evidence>
<accession>A0AAN8WGM5</accession>
<comment type="caution">
    <text evidence="3">The sequence shown here is derived from an EMBL/GenBank/DDBJ whole genome shotgun (WGS) entry which is preliminary data.</text>
</comment>
<keyword evidence="4" id="KW-1185">Reference proteome</keyword>
<keyword evidence="2" id="KW-1133">Transmembrane helix</keyword>
<evidence type="ECO:0000313" key="3">
    <source>
        <dbReference type="EMBL" id="KAK7062974.1"/>
    </source>
</evidence>
<evidence type="ECO:0000313" key="4">
    <source>
        <dbReference type="Proteomes" id="UP001381693"/>
    </source>
</evidence>
<organism evidence="3 4">
    <name type="scientific">Halocaridina rubra</name>
    <name type="common">Hawaiian red shrimp</name>
    <dbReference type="NCBI Taxonomy" id="373956"/>
    <lineage>
        <taxon>Eukaryota</taxon>
        <taxon>Metazoa</taxon>
        <taxon>Ecdysozoa</taxon>
        <taxon>Arthropoda</taxon>
        <taxon>Crustacea</taxon>
        <taxon>Multicrustacea</taxon>
        <taxon>Malacostraca</taxon>
        <taxon>Eumalacostraca</taxon>
        <taxon>Eucarida</taxon>
        <taxon>Decapoda</taxon>
        <taxon>Pleocyemata</taxon>
        <taxon>Caridea</taxon>
        <taxon>Atyoidea</taxon>
        <taxon>Atyidae</taxon>
        <taxon>Halocaridina</taxon>
    </lineage>
</organism>
<keyword evidence="2" id="KW-0812">Transmembrane</keyword>
<dbReference type="EMBL" id="JAXCGZ010020992">
    <property type="protein sequence ID" value="KAK7062974.1"/>
    <property type="molecule type" value="Genomic_DNA"/>
</dbReference>
<evidence type="ECO:0000256" key="2">
    <source>
        <dbReference type="SAM" id="Phobius"/>
    </source>
</evidence>
<name>A0AAN8WGM5_HALRR</name>
<keyword evidence="2" id="KW-0472">Membrane</keyword>
<protein>
    <submittedName>
        <fullName evidence="3">Uncharacterized protein</fullName>
    </submittedName>
</protein>
<reference evidence="3 4" key="1">
    <citation type="submission" date="2023-11" db="EMBL/GenBank/DDBJ databases">
        <title>Halocaridina rubra genome assembly.</title>
        <authorList>
            <person name="Smith C."/>
        </authorList>
    </citation>
    <scope>NUCLEOTIDE SEQUENCE [LARGE SCALE GENOMIC DNA]</scope>
    <source>
        <strain evidence="3">EP-1</strain>
        <tissue evidence="3">Whole</tissue>
    </source>
</reference>
<feature type="region of interest" description="Disordered" evidence="1">
    <location>
        <begin position="1"/>
        <end position="43"/>
    </location>
</feature>
<dbReference type="Proteomes" id="UP001381693">
    <property type="component" value="Unassembled WGS sequence"/>
</dbReference>
<feature type="transmembrane region" description="Helical" evidence="2">
    <location>
        <begin position="66"/>
        <end position="88"/>
    </location>
</feature>
<proteinExistence type="predicted"/>
<gene>
    <name evidence="3" type="ORF">SK128_000203</name>
</gene>
<dbReference type="AlphaFoldDB" id="A0AAN8WGM5"/>
<sequence>MDKSIKPSGAGKSTFPSDADGSVKPLTSGEDRGPDDMPLSKNPKSTVIRNVCLPEACGCFLALKKVWLILILLEAGIHPCVLTGIFLLSHCSSDVITFKVN</sequence>